<sequence length="358" mass="39357">MPCNNACRVAAWLTVFVISSEFGCALSRSILDDNASVKYLDRDTPGQSSNFNWRRVLHAAQGKCVCPSDSQPEDTIAELLSQISGRIVGGTVVDPPHRYPYTVNLVRYGFLEFCGGSLIAPNVVLTAAHCNKPRTTVWIGRHNLRNRDEDYERIEVVETAHSNPSWDSSTNDNDIILLRLERPSTRQPVAIDGGELVKFVEEGARGPRVTTMGWGTTSWQGRRSSVLRQVTVSGIPPEYCNGTKMYDGLITRNMLCAASIGKDACQGDSGGPLVVSKEEQALWEDFDYGQDVLVGLVSWGIRCAALEVELDRASNTEEETGYPGVYTRVANYRSWIAETLESWGTKPTFATNQAAAPA</sequence>
<keyword evidence="7" id="KW-0720">Serine protease</keyword>
<dbReference type="Pfam" id="PF00089">
    <property type="entry name" value="Trypsin"/>
    <property type="match status" value="1"/>
</dbReference>
<protein>
    <submittedName>
        <fullName evidence="10">Trypsin</fullName>
    </submittedName>
</protein>
<evidence type="ECO:0000259" key="9">
    <source>
        <dbReference type="PROSITE" id="PS50240"/>
    </source>
</evidence>
<evidence type="ECO:0000256" key="7">
    <source>
        <dbReference type="RuleBase" id="RU363034"/>
    </source>
</evidence>
<evidence type="ECO:0000256" key="4">
    <source>
        <dbReference type="ARBA" id="ARBA00022729"/>
    </source>
</evidence>
<feature type="signal peptide" evidence="8">
    <location>
        <begin position="1"/>
        <end position="27"/>
    </location>
</feature>
<evidence type="ECO:0000256" key="1">
    <source>
        <dbReference type="ARBA" id="ARBA00004613"/>
    </source>
</evidence>
<dbReference type="Gene3D" id="2.40.10.10">
    <property type="entry name" value="Trypsin-like serine proteases"/>
    <property type="match status" value="1"/>
</dbReference>
<keyword evidence="5" id="KW-1015">Disulfide bond</keyword>
<accession>A0A061SFF1</accession>
<dbReference type="SUPFAM" id="SSF50494">
    <property type="entry name" value="Trypsin-like serine proteases"/>
    <property type="match status" value="1"/>
</dbReference>
<keyword evidence="7" id="KW-0378">Hydrolase</keyword>
<dbReference type="InterPro" id="IPR050430">
    <property type="entry name" value="Peptidase_S1"/>
</dbReference>
<comment type="similarity">
    <text evidence="2">Belongs to the peptidase S1 family.</text>
</comment>
<comment type="subcellular location">
    <subcellularLocation>
        <location evidence="1">Secreted</location>
    </subcellularLocation>
</comment>
<keyword evidence="4 8" id="KW-0732">Signal</keyword>
<evidence type="ECO:0000313" key="10">
    <source>
        <dbReference type="EMBL" id="JAC81769.1"/>
    </source>
</evidence>
<reference evidence="10" key="1">
    <citation type="submission" date="2014-05" db="EMBL/GenBank/DDBJ databases">
        <title>The transcriptome of the halophilic microalga Tetraselmis sp. GSL018 isolated from the Great Salt Lake, Utah.</title>
        <authorList>
            <person name="Jinkerson R.E."/>
            <person name="D'Adamo S."/>
            <person name="Posewitz M.C."/>
        </authorList>
    </citation>
    <scope>NUCLEOTIDE SEQUENCE</scope>
    <source>
        <strain evidence="10">GSL018</strain>
    </source>
</reference>
<dbReference type="CDD" id="cd00190">
    <property type="entry name" value="Tryp_SPc"/>
    <property type="match status" value="1"/>
</dbReference>
<evidence type="ECO:0000256" key="5">
    <source>
        <dbReference type="ARBA" id="ARBA00023157"/>
    </source>
</evidence>
<keyword evidence="6" id="KW-0325">Glycoprotein</keyword>
<dbReference type="PANTHER" id="PTHR24276">
    <property type="entry name" value="POLYSERASE-RELATED"/>
    <property type="match status" value="1"/>
</dbReference>
<name>A0A061SFF1_9CHLO</name>
<feature type="chain" id="PRO_5030002260" evidence="8">
    <location>
        <begin position="28"/>
        <end position="358"/>
    </location>
</feature>
<dbReference type="PRINTS" id="PR00722">
    <property type="entry name" value="CHYMOTRYPSIN"/>
</dbReference>
<dbReference type="InterPro" id="IPR009003">
    <property type="entry name" value="Peptidase_S1_PA"/>
</dbReference>
<dbReference type="FunFam" id="2.40.10.10:FF:000005">
    <property type="entry name" value="Serine protease 37"/>
    <property type="match status" value="1"/>
</dbReference>
<evidence type="ECO:0000256" key="6">
    <source>
        <dbReference type="ARBA" id="ARBA00023180"/>
    </source>
</evidence>
<dbReference type="GO" id="GO:0006508">
    <property type="term" value="P:proteolysis"/>
    <property type="evidence" value="ECO:0007669"/>
    <property type="project" value="UniProtKB-KW"/>
</dbReference>
<dbReference type="PANTHER" id="PTHR24276:SF91">
    <property type="entry name" value="AT26814P-RELATED"/>
    <property type="match status" value="1"/>
</dbReference>
<dbReference type="InterPro" id="IPR001254">
    <property type="entry name" value="Trypsin_dom"/>
</dbReference>
<evidence type="ECO:0000256" key="2">
    <source>
        <dbReference type="ARBA" id="ARBA00007664"/>
    </source>
</evidence>
<dbReference type="InterPro" id="IPR043504">
    <property type="entry name" value="Peptidase_S1_PA_chymotrypsin"/>
</dbReference>
<dbReference type="GO" id="GO:0004252">
    <property type="term" value="F:serine-type endopeptidase activity"/>
    <property type="evidence" value="ECO:0007669"/>
    <property type="project" value="InterPro"/>
</dbReference>
<gene>
    <name evidence="10" type="primary">PRSS</name>
    <name evidence="10" type="ORF">TSPGSL018_7180</name>
</gene>
<evidence type="ECO:0000256" key="3">
    <source>
        <dbReference type="ARBA" id="ARBA00022525"/>
    </source>
</evidence>
<proteinExistence type="inferred from homology"/>
<dbReference type="InterPro" id="IPR001314">
    <property type="entry name" value="Peptidase_S1A"/>
</dbReference>
<organism evidence="10">
    <name type="scientific">Tetraselmis sp. GSL018</name>
    <dbReference type="NCBI Taxonomy" id="582737"/>
    <lineage>
        <taxon>Eukaryota</taxon>
        <taxon>Viridiplantae</taxon>
        <taxon>Chlorophyta</taxon>
        <taxon>core chlorophytes</taxon>
        <taxon>Chlorodendrophyceae</taxon>
        <taxon>Chlorodendrales</taxon>
        <taxon>Chlorodendraceae</taxon>
        <taxon>Tetraselmis</taxon>
    </lineage>
</organism>
<dbReference type="FunFam" id="2.40.10.10:FF:000054">
    <property type="entry name" value="Complement C1r subcomponent"/>
    <property type="match status" value="1"/>
</dbReference>
<keyword evidence="3" id="KW-0964">Secreted</keyword>
<dbReference type="SMART" id="SM00020">
    <property type="entry name" value="Tryp_SPc"/>
    <property type="match status" value="1"/>
</dbReference>
<dbReference type="PROSITE" id="PS00135">
    <property type="entry name" value="TRYPSIN_SER"/>
    <property type="match status" value="1"/>
</dbReference>
<dbReference type="GO" id="GO:0005576">
    <property type="term" value="C:extracellular region"/>
    <property type="evidence" value="ECO:0007669"/>
    <property type="project" value="UniProtKB-SubCell"/>
</dbReference>
<keyword evidence="7" id="KW-0645">Protease</keyword>
<feature type="domain" description="Peptidase S1" evidence="9">
    <location>
        <begin position="87"/>
        <end position="341"/>
    </location>
</feature>
<dbReference type="EMBL" id="GBEZ01003365">
    <property type="protein sequence ID" value="JAC81769.1"/>
    <property type="molecule type" value="Transcribed_RNA"/>
</dbReference>
<dbReference type="InterPro" id="IPR018114">
    <property type="entry name" value="TRYPSIN_HIS"/>
</dbReference>
<dbReference type="InterPro" id="IPR033116">
    <property type="entry name" value="TRYPSIN_SER"/>
</dbReference>
<evidence type="ECO:0000256" key="8">
    <source>
        <dbReference type="SAM" id="SignalP"/>
    </source>
</evidence>
<dbReference type="PROSITE" id="PS50240">
    <property type="entry name" value="TRYPSIN_DOM"/>
    <property type="match status" value="1"/>
</dbReference>
<dbReference type="AlphaFoldDB" id="A0A061SFF1"/>
<dbReference type="PROSITE" id="PS00134">
    <property type="entry name" value="TRYPSIN_HIS"/>
    <property type="match status" value="1"/>
</dbReference>